<dbReference type="Proteomes" id="UP000095472">
    <property type="component" value="Chromosome"/>
</dbReference>
<evidence type="ECO:0000313" key="2">
    <source>
        <dbReference type="Proteomes" id="UP000095472"/>
    </source>
</evidence>
<dbReference type="EMBL" id="CP182909">
    <property type="protein sequence ID" value="XPM63612.1"/>
    <property type="molecule type" value="Genomic_DNA"/>
</dbReference>
<protein>
    <submittedName>
        <fullName evidence="1">Beta strand repeat-containing protein</fullName>
    </submittedName>
</protein>
<proteinExistence type="predicted"/>
<evidence type="ECO:0000313" key="1">
    <source>
        <dbReference type="EMBL" id="XPM63612.1"/>
    </source>
</evidence>
<name>A0ACD5GRX4_9CYAN</name>
<gene>
    <name evidence="1" type="ORF">BH720_030850</name>
</gene>
<organism evidence="1 2">
    <name type="scientific">Desertifilum tharense IPPAS B-1220</name>
    <dbReference type="NCBI Taxonomy" id="1781255"/>
    <lineage>
        <taxon>Bacteria</taxon>
        <taxon>Bacillati</taxon>
        <taxon>Cyanobacteriota</taxon>
        <taxon>Cyanophyceae</taxon>
        <taxon>Desertifilales</taxon>
        <taxon>Desertifilaceae</taxon>
        <taxon>Desertifilum</taxon>
    </lineage>
</organism>
<accession>A0ACD5GRX4</accession>
<reference evidence="1 2" key="1">
    <citation type="journal article" date="2016" name="Genome Announc.">
        <title>Draft Genome Sequence of the Thermotolerant Cyanobacterium Desertifilum sp. IPPAS B-1220.</title>
        <authorList>
            <person name="Mironov K.S."/>
            <person name="Sinetova M.A."/>
            <person name="Bolatkhan K."/>
            <person name="Zayadan B.K."/>
            <person name="Ustinova V.V."/>
            <person name="Kupriyanova E.V."/>
            <person name="Skrypnik A.N."/>
            <person name="Gogoleva N.E."/>
            <person name="Gogolev Y.V."/>
            <person name="Los D.A."/>
        </authorList>
    </citation>
    <scope>NUCLEOTIDE SEQUENCE [LARGE SCALE GENOMIC DNA]</scope>
    <source>
        <strain evidence="1 2">IPPAS B-1220</strain>
    </source>
</reference>
<sequence length="1585" mass="162117">MTLSETTFSNNTATGGTGNQNGQGLGGAIFAMQSLTNSNGNNQGMPTTLPTVTSISATFTDNTASNATGHTAENGIGEAQNNWDVYGTITGLPAPSVNITATTNASEPNTSGNVVLTLSQAAPAGGITINYTTDGTATNGTDYETLSGSVTIPEGETTATISITPLDDNQVESDETINITLIAGTGYTLGTTTTTTVTLADDDSTITFSSANYTIDEAGVPVAEIILNRTGATTFPASVEVQFTDGTATGGQDYDNTPQTITFAANQTTATLTVPITDDDIFEGDETFTLSLANPSNNAVIGAQSTATVTIIDNDGQPQLSISNVTVNEGDGTASLIVSLTNPSSETITVNYSTVEDTATSADYTPITNNTLTFTPGQTQQTIQVAITDDNLSELTESFGVQLSTPTNATLSRGQETGTVTIIDNDEQPQLSISDVTVNEGDGTASLIVSLTNPSSETITVNYSTVEGTATSADYTPITNNTLTFTPGQTQQTIQVAITDDNLSELTESFGVQLSTPTNATLSAGQETAIVTIEDNEAQPQLSISDVTVNEGDGTASLIVSLTNPSSETITVNYSTVEGTATSADYTPITNNTLTFTPGQTQQTIQVAITDDNLSELTESFGVQLSTPTNATLSRGHETGTVTIIDNDEQPQLSISDVTVNEGDGTASLIVSLTNPSSETITVNYSTVEGTATSADYTPITNNTLTFTPGQTQQTIQVAITDDNLSELTESFGVQLSTPTNATLSRGHETGTVTIIDNDEQPQLSISDVTVNEGDGTASLIVSLTNPSSETITVNYSTVEGTATSADYTPITNNTLTFTPGQTQQTIQVAITDDNLSELTESFGVQLSTPTNATLRRGQETGTVTITDNDEQPQLSISDVTVNEGDGTANFVLSLSAPSSSAIAVNYTTADGTAVSPNDFTATTGTVTFAPGTQSATVTVNIVDDNLNEADEIFTVNLSNANGASITRATATATIIDNDPLPTLSITNVTVNEGDSQAIFTVNLSAISGQAVTVNVATSDGTATAPQDYINSSGLVALAPGSQSATFAVNLVDDTLVEGTETFTVTLSSPSNAVLSNSTAIATILDNDTPTPTPTPTPGESPTPTPTPTPGESPTPTPTPTPGESPTPTPTPTPGESPTPTPTPTPGESPTPTPTPGESPTPTPSGDPTDIVPTGGLGLGTDNNNRTLTPEDAANYPQGVFGQAGNDTIVGSSSADTLFGGSGDDSLVGNAGNDLLNGGIGSDTLIGGTGNNTLTGGAGADWFGLQVGGTQTITDFTPAQGDRLLLTGDLQFNQLSATFDAATNTTRLVASVNGQESTLALLEGDRVSDLTNPNNYGGISGGSPTPTPTPVPTPAPSPRPIPPLPSPTPRPTPSPELKDRFTPGNDLATLDNRGEKVEALQGDDTVNGGSAHDWIHGNQGKDYLFGNGGNDTLFGGKDNDYLDGGAGDDSLLGNRAQDTLLGGTGNDILWGGKGFDLLMGGDGDDTLSGDLGGDTLIGGAGADLFVLRTSTAAVNLETADLIMDFELGIDQIGLTGGINPNDLTLSLFEGNTAISLGQNQILGIVVGFTPDQLTGSLVNVNVGLN</sequence>
<keyword evidence="2" id="KW-1185">Reference proteome</keyword>